<sequence length="189" mass="22214">MKFRELELEINDKVLVLSDIHYPHCNIDEIREITRRENPSLIILLGDIIVSQDYKTFLDKLQAKTQIVYVKGDEDKCDGDTDILKLKNYNKNYLLLHGHQYFNERNEYQLAKFLMKINKNIPPFLFCLFFRLALKNLDNFLILGHSHALKYFKSIRCANAGTLSLVNNLYNDRGYIILDKKGIEVKTIK</sequence>
<dbReference type="KEGG" id="aman:B6F84_13450"/>
<dbReference type="Gene3D" id="3.60.21.10">
    <property type="match status" value="1"/>
</dbReference>
<evidence type="ECO:0000313" key="3">
    <source>
        <dbReference type="Proteomes" id="UP000193404"/>
    </source>
</evidence>
<organism evidence="2 3">
    <name type="scientific">Acidianus manzaensis</name>
    <dbReference type="NCBI Taxonomy" id="282676"/>
    <lineage>
        <taxon>Archaea</taxon>
        <taxon>Thermoproteota</taxon>
        <taxon>Thermoprotei</taxon>
        <taxon>Sulfolobales</taxon>
        <taxon>Sulfolobaceae</taxon>
        <taxon>Acidianus</taxon>
    </lineage>
</organism>
<dbReference type="GeneID" id="41591946"/>
<name>A0A1W6K3B3_9CREN</name>
<protein>
    <submittedName>
        <fullName evidence="2">Metal-dependent phosphodiesterase</fullName>
    </submittedName>
</protein>
<dbReference type="InterPro" id="IPR024654">
    <property type="entry name" value="Calcineurin-like_PHP_lpxH"/>
</dbReference>
<dbReference type="SUPFAM" id="SSF56300">
    <property type="entry name" value="Metallo-dependent phosphatases"/>
    <property type="match status" value="1"/>
</dbReference>
<dbReference type="STRING" id="282676.B6F84_13450"/>
<keyword evidence="3" id="KW-1185">Reference proteome</keyword>
<dbReference type="InterPro" id="IPR000979">
    <property type="entry name" value="Phosphodiesterase_MJ0936/Vps29"/>
</dbReference>
<dbReference type="Pfam" id="PF12850">
    <property type="entry name" value="Metallophos_2"/>
    <property type="match status" value="1"/>
</dbReference>
<proteinExistence type="predicted"/>
<dbReference type="InterPro" id="IPR029052">
    <property type="entry name" value="Metallo-depent_PP-like"/>
</dbReference>
<evidence type="ECO:0000313" key="2">
    <source>
        <dbReference type="EMBL" id="ARM76924.1"/>
    </source>
</evidence>
<dbReference type="RefSeq" id="WP_148692718.1">
    <property type="nucleotide sequence ID" value="NZ_CP020477.1"/>
</dbReference>
<dbReference type="Proteomes" id="UP000193404">
    <property type="component" value="Chromosome"/>
</dbReference>
<feature type="domain" description="Calcineurin-like phosphoesterase" evidence="1">
    <location>
        <begin position="13"/>
        <end position="168"/>
    </location>
</feature>
<accession>A0A1W6K3B3</accession>
<dbReference type="EMBL" id="CP020477">
    <property type="protein sequence ID" value="ARM76924.1"/>
    <property type="molecule type" value="Genomic_DNA"/>
</dbReference>
<dbReference type="OrthoDB" id="43845at2157"/>
<evidence type="ECO:0000259" key="1">
    <source>
        <dbReference type="Pfam" id="PF12850"/>
    </source>
</evidence>
<dbReference type="AlphaFoldDB" id="A0A1W6K3B3"/>
<gene>
    <name evidence="2" type="ORF">B6F84_13450</name>
</gene>
<reference evidence="2 3" key="1">
    <citation type="submission" date="2017-03" db="EMBL/GenBank/DDBJ databases">
        <title>Sulfur activation and transportation mechanism of thermophilic Archaea Acidianus manzaensis YN-25.</title>
        <authorList>
            <person name="Ma Y."/>
            <person name="Yang Y."/>
            <person name="Xia J."/>
        </authorList>
    </citation>
    <scope>NUCLEOTIDE SEQUENCE [LARGE SCALE GENOMIC DNA]</scope>
    <source>
        <strain evidence="2 3">YN-25</strain>
    </source>
</reference>
<dbReference type="PANTHER" id="PTHR11124">
    <property type="entry name" value="VACUOLAR SORTING PROTEIN VPS29"/>
    <property type="match status" value="1"/>
</dbReference>